<feature type="transmembrane region" description="Helical" evidence="2">
    <location>
        <begin position="284"/>
        <end position="309"/>
    </location>
</feature>
<dbReference type="InterPro" id="IPR002528">
    <property type="entry name" value="MATE_fam"/>
</dbReference>
<dbReference type="PANTHER" id="PTHR43298:SF2">
    <property type="entry name" value="FMN_FAD EXPORTER YEEO-RELATED"/>
    <property type="match status" value="1"/>
</dbReference>
<accession>A0ABV8ZQU6</accession>
<keyword evidence="2" id="KW-1133">Transmembrane helix</keyword>
<feature type="transmembrane region" description="Helical" evidence="2">
    <location>
        <begin position="103"/>
        <end position="127"/>
    </location>
</feature>
<feature type="transmembrane region" description="Helical" evidence="2">
    <location>
        <begin position="62"/>
        <end position="83"/>
    </location>
</feature>
<dbReference type="RefSeq" id="WP_231462781.1">
    <property type="nucleotide sequence ID" value="NZ_JAJOHW010000085.1"/>
</dbReference>
<keyword evidence="2" id="KW-0472">Membrane</keyword>
<feature type="transmembrane region" description="Helical" evidence="2">
    <location>
        <begin position="133"/>
        <end position="157"/>
    </location>
</feature>
<feature type="transmembrane region" description="Helical" evidence="2">
    <location>
        <begin position="399"/>
        <end position="419"/>
    </location>
</feature>
<organism evidence="3 4">
    <name type="scientific">Chromobacterium aquaticum</name>
    <dbReference type="NCBI Taxonomy" id="467180"/>
    <lineage>
        <taxon>Bacteria</taxon>
        <taxon>Pseudomonadati</taxon>
        <taxon>Pseudomonadota</taxon>
        <taxon>Betaproteobacteria</taxon>
        <taxon>Neisseriales</taxon>
        <taxon>Chromobacteriaceae</taxon>
        <taxon>Chromobacterium</taxon>
    </lineage>
</organism>
<feature type="transmembrane region" description="Helical" evidence="2">
    <location>
        <begin position="431"/>
        <end position="451"/>
    </location>
</feature>
<feature type="transmembrane region" description="Helical" evidence="2">
    <location>
        <begin position="321"/>
        <end position="345"/>
    </location>
</feature>
<dbReference type="NCBIfam" id="TIGR00797">
    <property type="entry name" value="matE"/>
    <property type="match status" value="1"/>
</dbReference>
<reference evidence="4" key="1">
    <citation type="journal article" date="2019" name="Int. J. Syst. Evol. Microbiol.">
        <title>The Global Catalogue of Microorganisms (GCM) 10K type strain sequencing project: providing services to taxonomists for standard genome sequencing and annotation.</title>
        <authorList>
            <consortium name="The Broad Institute Genomics Platform"/>
            <consortium name="The Broad Institute Genome Sequencing Center for Infectious Disease"/>
            <person name="Wu L."/>
            <person name="Ma J."/>
        </authorList>
    </citation>
    <scope>NUCLEOTIDE SEQUENCE [LARGE SCALE GENOMIC DNA]</scope>
    <source>
        <strain evidence="4">CGMCC 4.7608</strain>
    </source>
</reference>
<dbReference type="Proteomes" id="UP001595999">
    <property type="component" value="Unassembled WGS sequence"/>
</dbReference>
<sequence length="474" mass="50066">MPGPFRPPTRHVRRSLLQQRRLLKGSLPVISFYLAEVAMTLTDAAFVGHLGNTELAAIGLSIGALFPLIFGGMVLVSTGCIFVSEAHARGDHAGTQAALDLSLWACLALSPALIAVALLLPAAFRLAGQDPAVVALCGQYLAVVSWSIPAMLGFSVYRAYVSALGANRVIFVVSLGGVLLNAALNYGLVFGALGLPALGLPGAAIGTALASWAMLFAIARHCRHRLGYRFRWRSRSGLDRQTCRDLLRIGLPSFAIGLFESSLFGVVTLLAGYFGVAFMAATTIAIYVGDLFIILALGIGDLLTVQLAAKAARGDVRGGRRLAWSALLLITVLTAPLAALCWWGPDWIAGIFIDTAKAEAAEVLRYAQILLGILAWFLLADAAQIILSRSLKGLRDTLAPMWIASIGYWLIGIGGGWMLATQGGLGGVGLWYGLAAGLSLAALALACRLGAWTRPANCPQQDKNTMRSDTELLG</sequence>
<evidence type="ECO:0000313" key="4">
    <source>
        <dbReference type="Proteomes" id="UP001595999"/>
    </source>
</evidence>
<feature type="transmembrane region" description="Helical" evidence="2">
    <location>
        <begin position="21"/>
        <end position="42"/>
    </location>
</feature>
<dbReference type="InterPro" id="IPR050222">
    <property type="entry name" value="MATE_MdtK"/>
</dbReference>
<dbReference type="PANTHER" id="PTHR43298">
    <property type="entry name" value="MULTIDRUG RESISTANCE PROTEIN NORM-RELATED"/>
    <property type="match status" value="1"/>
</dbReference>
<proteinExistence type="predicted"/>
<dbReference type="EMBL" id="JBHSEK010000005">
    <property type="protein sequence ID" value="MFC4490088.1"/>
    <property type="molecule type" value="Genomic_DNA"/>
</dbReference>
<comment type="caution">
    <text evidence="3">The sequence shown here is derived from an EMBL/GenBank/DDBJ whole genome shotgun (WGS) entry which is preliminary data.</text>
</comment>
<feature type="transmembrane region" description="Helical" evidence="2">
    <location>
        <begin position="199"/>
        <end position="219"/>
    </location>
</feature>
<gene>
    <name evidence="3" type="ORF">ACFO0R_10690</name>
</gene>
<feature type="transmembrane region" description="Helical" evidence="2">
    <location>
        <begin position="254"/>
        <end position="278"/>
    </location>
</feature>
<feature type="transmembrane region" description="Helical" evidence="2">
    <location>
        <begin position="169"/>
        <end position="193"/>
    </location>
</feature>
<keyword evidence="4" id="KW-1185">Reference proteome</keyword>
<protein>
    <submittedName>
        <fullName evidence="3">MATE family efflux transporter</fullName>
    </submittedName>
</protein>
<keyword evidence="1" id="KW-0813">Transport</keyword>
<evidence type="ECO:0000256" key="1">
    <source>
        <dbReference type="ARBA" id="ARBA00022448"/>
    </source>
</evidence>
<feature type="transmembrane region" description="Helical" evidence="2">
    <location>
        <begin position="365"/>
        <end position="387"/>
    </location>
</feature>
<keyword evidence="2" id="KW-0812">Transmembrane</keyword>
<name>A0ABV8ZQU6_9NEIS</name>
<evidence type="ECO:0000313" key="3">
    <source>
        <dbReference type="EMBL" id="MFC4490088.1"/>
    </source>
</evidence>
<dbReference type="Pfam" id="PF01554">
    <property type="entry name" value="MatE"/>
    <property type="match status" value="2"/>
</dbReference>
<evidence type="ECO:0000256" key="2">
    <source>
        <dbReference type="SAM" id="Phobius"/>
    </source>
</evidence>